<evidence type="ECO:0000313" key="3">
    <source>
        <dbReference type="Proteomes" id="UP001189429"/>
    </source>
</evidence>
<feature type="compositionally biased region" description="Low complexity" evidence="1">
    <location>
        <begin position="99"/>
        <end position="114"/>
    </location>
</feature>
<reference evidence="2" key="1">
    <citation type="submission" date="2023-10" db="EMBL/GenBank/DDBJ databases">
        <authorList>
            <person name="Chen Y."/>
            <person name="Shah S."/>
            <person name="Dougan E. K."/>
            <person name="Thang M."/>
            <person name="Chan C."/>
        </authorList>
    </citation>
    <scope>NUCLEOTIDE SEQUENCE [LARGE SCALE GENOMIC DNA]</scope>
</reference>
<organism evidence="2 3">
    <name type="scientific">Prorocentrum cordatum</name>
    <dbReference type="NCBI Taxonomy" id="2364126"/>
    <lineage>
        <taxon>Eukaryota</taxon>
        <taxon>Sar</taxon>
        <taxon>Alveolata</taxon>
        <taxon>Dinophyceae</taxon>
        <taxon>Prorocentrales</taxon>
        <taxon>Prorocentraceae</taxon>
        <taxon>Prorocentrum</taxon>
    </lineage>
</organism>
<name>A0ABN9S383_9DINO</name>
<feature type="compositionally biased region" description="Pro residues" evidence="1">
    <location>
        <begin position="337"/>
        <end position="349"/>
    </location>
</feature>
<feature type="region of interest" description="Disordered" evidence="1">
    <location>
        <begin position="99"/>
        <end position="130"/>
    </location>
</feature>
<evidence type="ECO:0000256" key="1">
    <source>
        <dbReference type="SAM" id="MobiDB-lite"/>
    </source>
</evidence>
<feature type="region of interest" description="Disordered" evidence="1">
    <location>
        <begin position="266"/>
        <end position="292"/>
    </location>
</feature>
<dbReference type="EMBL" id="CAUYUJ010008900">
    <property type="protein sequence ID" value="CAK0825353.1"/>
    <property type="molecule type" value="Genomic_DNA"/>
</dbReference>
<protein>
    <submittedName>
        <fullName evidence="2">Uncharacterized protein</fullName>
    </submittedName>
</protein>
<feature type="non-terminal residue" evidence="2">
    <location>
        <position position="428"/>
    </location>
</feature>
<comment type="caution">
    <text evidence="2">The sequence shown here is derived from an EMBL/GenBank/DDBJ whole genome shotgun (WGS) entry which is preliminary data.</text>
</comment>
<sequence length="428" mass="41855">AGRECVADASSSVPFGSSSEPVGAVCCNHGVVAPPPSCPPSIAFSAAAGLCEKAGGWLCSEAEFENSSLQVSGSCDISMKLVWTRSACDASEVGTAAPVAPTPGPAAVAAPGGPRVSKSTAESPTSAEPEEIKGKFARLPYNASHCQPGLAIRGLEDCERARRAFAPAGANGSLWDVGNRSNFTASCSMQKDGSAFWNALASAATQPQLAPLCWAQGADQGPAPAAEGANVSAPAPALAPATEANAAGADGDVWAGTGDVAKAENASVAAASPTPQPTSTVAPGAAGADGEAWAGTGDVAEAENATAPVYDASAEKAAGRVAAASPTPQATSLPTSLPTPEPTWQPTPEPTQVAEGTPDLGHITVGAGGQETCRSDSASGGALAAACCFPPEADIPRPVHPPVGCSAGASFGAAQASCALGGLSLCSK</sequence>
<dbReference type="Proteomes" id="UP001189429">
    <property type="component" value="Unassembled WGS sequence"/>
</dbReference>
<feature type="region of interest" description="Disordered" evidence="1">
    <location>
        <begin position="320"/>
        <end position="352"/>
    </location>
</feature>
<feature type="compositionally biased region" description="Low complexity" evidence="1">
    <location>
        <begin position="282"/>
        <end position="292"/>
    </location>
</feature>
<feature type="compositionally biased region" description="Low complexity" evidence="1">
    <location>
        <begin position="322"/>
        <end position="336"/>
    </location>
</feature>
<accession>A0ABN9S383</accession>
<proteinExistence type="predicted"/>
<keyword evidence="3" id="KW-1185">Reference proteome</keyword>
<evidence type="ECO:0000313" key="2">
    <source>
        <dbReference type="EMBL" id="CAK0825353.1"/>
    </source>
</evidence>
<feature type="compositionally biased region" description="Polar residues" evidence="1">
    <location>
        <begin position="117"/>
        <end position="126"/>
    </location>
</feature>
<gene>
    <name evidence="2" type="ORF">PCOR1329_LOCUS25495</name>
</gene>
<feature type="non-terminal residue" evidence="2">
    <location>
        <position position="1"/>
    </location>
</feature>